<dbReference type="AlphaFoldDB" id="A0A0S4XQU1"/>
<organism evidence="1">
    <name type="scientific">Sulfurovum sp. enrichment culture clone C5</name>
    <dbReference type="NCBI Taxonomy" id="497650"/>
    <lineage>
        <taxon>Bacteria</taxon>
        <taxon>Pseudomonadati</taxon>
        <taxon>Campylobacterota</taxon>
        <taxon>Epsilonproteobacteria</taxon>
        <taxon>Campylobacterales</taxon>
        <taxon>Sulfurovaceae</taxon>
        <taxon>Sulfurovum</taxon>
        <taxon>environmental samples</taxon>
    </lineage>
</organism>
<proteinExistence type="predicted"/>
<gene>
    <name evidence="1" type="ORF">BN3087_910006</name>
</gene>
<reference evidence="1" key="1">
    <citation type="submission" date="2015-11" db="EMBL/GenBank/DDBJ databases">
        <authorList>
            <person name="Zhang Y."/>
            <person name="Guo Z."/>
        </authorList>
    </citation>
    <scope>NUCLEOTIDE SEQUENCE</scope>
    <source>
        <strain evidence="1">BN30871</strain>
    </source>
</reference>
<evidence type="ECO:0000313" key="1">
    <source>
        <dbReference type="EMBL" id="CUV66573.1"/>
    </source>
</evidence>
<name>A0A0S4XQU1_9BACT</name>
<sequence>MVLENTMKKIVLILVFMLSNGYSKSLECTKQQFMLNILSLEKAEWRPTGSLNEIKNSPIQIFMANKGNIAISLYGQGGDANDFFLGITSELDVPEVRVNGYFSFPLNNIKTSSIDKNFNEIYADKIAILRPYKNDCNLEYMTFEFVLDNSGKKTKKVLLKRVK</sequence>
<dbReference type="EMBL" id="FAXN01000097">
    <property type="protein sequence ID" value="CUV66573.1"/>
    <property type="molecule type" value="Genomic_DNA"/>
</dbReference>
<protein>
    <submittedName>
        <fullName evidence="1">Uncharacterized protein</fullName>
    </submittedName>
</protein>
<accession>A0A0S4XQU1</accession>